<comment type="caution">
    <text evidence="1">The sequence shown here is derived from an EMBL/GenBank/DDBJ whole genome shotgun (WGS) entry which is preliminary data.</text>
</comment>
<dbReference type="InterPro" id="IPR032466">
    <property type="entry name" value="Metal_Hydrolase"/>
</dbReference>
<dbReference type="Gene3D" id="3.20.20.140">
    <property type="entry name" value="Metal-dependent hydrolases"/>
    <property type="match status" value="1"/>
</dbReference>
<protein>
    <submittedName>
        <fullName evidence="1">Uncharacterized protein</fullName>
    </submittedName>
</protein>
<dbReference type="SUPFAM" id="SSF51556">
    <property type="entry name" value="Metallo-dependent hydrolases"/>
    <property type="match status" value="1"/>
</dbReference>
<dbReference type="EMBL" id="JADKBR010000023">
    <property type="protein sequence ID" value="MBK8892163.1"/>
    <property type="molecule type" value="Genomic_DNA"/>
</dbReference>
<sequence>MNLEIQGAVELKAGFGQQVPASLRALTKCAGVKVVDHAHLIDDATTRMMADKGVWLSIQPFLDDY</sequence>
<name>A0A9D7LTV5_9RHOO</name>
<proteinExistence type="predicted"/>
<evidence type="ECO:0000313" key="1">
    <source>
        <dbReference type="EMBL" id="MBK8892163.1"/>
    </source>
</evidence>
<dbReference type="Proteomes" id="UP000808146">
    <property type="component" value="Unassembled WGS sequence"/>
</dbReference>
<accession>A0A9D7LTV5</accession>
<reference evidence="1" key="1">
    <citation type="submission" date="2020-10" db="EMBL/GenBank/DDBJ databases">
        <title>Connecting structure to function with the recovery of over 1000 high-quality activated sludge metagenome-assembled genomes encoding full-length rRNA genes using long-read sequencing.</title>
        <authorList>
            <person name="Singleton C.M."/>
            <person name="Petriglieri F."/>
            <person name="Kristensen J.M."/>
            <person name="Kirkegaard R.H."/>
            <person name="Michaelsen T.Y."/>
            <person name="Andersen M.H."/>
            <person name="Karst S.M."/>
            <person name="Dueholm M.S."/>
            <person name="Nielsen P.H."/>
            <person name="Albertsen M."/>
        </authorList>
    </citation>
    <scope>NUCLEOTIDE SEQUENCE</scope>
    <source>
        <strain evidence="1">OdNE_18-Q3-R46-58_BAT3C.305</strain>
    </source>
</reference>
<organism evidence="1 2">
    <name type="scientific">Candidatus Dechloromonas phosphorivorans</name>
    <dbReference type="NCBI Taxonomy" id="2899244"/>
    <lineage>
        <taxon>Bacteria</taxon>
        <taxon>Pseudomonadati</taxon>
        <taxon>Pseudomonadota</taxon>
        <taxon>Betaproteobacteria</taxon>
        <taxon>Rhodocyclales</taxon>
        <taxon>Azonexaceae</taxon>
        <taxon>Dechloromonas</taxon>
    </lineage>
</organism>
<dbReference type="AlphaFoldDB" id="A0A9D7LTV5"/>
<gene>
    <name evidence="1" type="ORF">IPN75_18220</name>
</gene>
<evidence type="ECO:0000313" key="2">
    <source>
        <dbReference type="Proteomes" id="UP000808146"/>
    </source>
</evidence>